<dbReference type="RefSeq" id="WP_147034163.1">
    <property type="nucleotide sequence ID" value="NZ_CP042436.1"/>
</dbReference>
<dbReference type="EMBL" id="CP042436">
    <property type="protein sequence ID" value="QEC65332.1"/>
    <property type="molecule type" value="Genomic_DNA"/>
</dbReference>
<evidence type="ECO:0000256" key="1">
    <source>
        <dbReference type="SAM" id="Phobius"/>
    </source>
</evidence>
<keyword evidence="1" id="KW-0812">Transmembrane</keyword>
<dbReference type="AlphaFoldDB" id="A0A5B8V243"/>
<dbReference type="Proteomes" id="UP000321479">
    <property type="component" value="Chromosome"/>
</dbReference>
<feature type="transmembrane region" description="Helical" evidence="1">
    <location>
        <begin position="105"/>
        <end position="125"/>
    </location>
</feature>
<feature type="transmembrane region" description="Helical" evidence="1">
    <location>
        <begin position="131"/>
        <end position="153"/>
    </location>
</feature>
<name>A0A5B8V243_9SPHI</name>
<feature type="transmembrane region" description="Helical" evidence="1">
    <location>
        <begin position="67"/>
        <end position="93"/>
    </location>
</feature>
<dbReference type="KEGG" id="mgin:FRZ54_23085"/>
<organism evidence="2 3">
    <name type="scientific">Mucilaginibacter ginsenosidivorans</name>
    <dbReference type="NCBI Taxonomy" id="398053"/>
    <lineage>
        <taxon>Bacteria</taxon>
        <taxon>Pseudomonadati</taxon>
        <taxon>Bacteroidota</taxon>
        <taxon>Sphingobacteriia</taxon>
        <taxon>Sphingobacteriales</taxon>
        <taxon>Sphingobacteriaceae</taxon>
        <taxon>Mucilaginibacter</taxon>
    </lineage>
</organism>
<evidence type="ECO:0000313" key="3">
    <source>
        <dbReference type="Proteomes" id="UP000321479"/>
    </source>
</evidence>
<gene>
    <name evidence="2" type="ORF">FRZ54_23085</name>
</gene>
<proteinExistence type="predicted"/>
<evidence type="ECO:0000313" key="2">
    <source>
        <dbReference type="EMBL" id="QEC65332.1"/>
    </source>
</evidence>
<protein>
    <submittedName>
        <fullName evidence="2">Uncharacterized protein</fullName>
    </submittedName>
</protein>
<keyword evidence="1" id="KW-0472">Membrane</keyword>
<keyword evidence="1" id="KW-1133">Transmembrane helix</keyword>
<keyword evidence="3" id="KW-1185">Reference proteome</keyword>
<sequence length="154" mass="17005">MKKLSTFIGLLAAIFSLKEALSKDEHVQSVVNWLYNASTKQAPALHSLELQFISIFTAFAKTTPSAWYTWIVVCLVISVLIFLILVIGSWISWGSLDRDDVSDAVIPAAGICIGVFLLKVVWLFFAHGTLLWILIGVALLVLLIWGVIELFALS</sequence>
<reference evidence="2 3" key="1">
    <citation type="journal article" date="2017" name="Curr. Microbiol.">
        <title>Mucilaginibacter ginsenosidivorans sp. nov., Isolated from Soil of Ginseng Field.</title>
        <authorList>
            <person name="Kim M.M."/>
            <person name="Siddiqi M.Z."/>
            <person name="Im W.T."/>
        </authorList>
    </citation>
    <scope>NUCLEOTIDE SEQUENCE [LARGE SCALE GENOMIC DNA]</scope>
    <source>
        <strain evidence="2 3">Gsoil 3017</strain>
    </source>
</reference>
<accession>A0A5B8V243</accession>